<reference evidence="2" key="1">
    <citation type="submission" date="2019-10" db="EMBL/GenBank/DDBJ databases">
        <title>Draft genome sequence of Panacibacter sp. KCS-6.</title>
        <authorList>
            <person name="Yim K.J."/>
        </authorList>
    </citation>
    <scope>NUCLEOTIDE SEQUENCE</scope>
    <source>
        <strain evidence="2">KCS-6</strain>
    </source>
</reference>
<comment type="caution">
    <text evidence="2">The sequence shown here is derived from an EMBL/GenBank/DDBJ whole genome shotgun (WGS) entry which is preliminary data.</text>
</comment>
<gene>
    <name evidence="2" type="ORF">GD597_06235</name>
</gene>
<sequence>MTFSTIYQLLKTHRTVTLITADSAALIISFLFKSFKQNPNGFKSETISEKDLIEQLSDYLYILNKDENQFPRQPKQYLTDWTNAGYLRKYPIKNDEFLYELTAATENAFKWIDSLDKREFVGQESRLKNLFESLKELSTKSKRDYASRLKELEAKKKQIEQEIEDLKHGKMEVLDERQIKEQYFLIEETAKNLLADFKQVEQNFRDLDRRFRQKIITTNLAKGKVLEDLFQQQSNLLEEDQGKSFNAFWEFLLSQSKQDEFEKMLNEVLSLPAVQEVQRESFSIANVRNDLIEAGDKTKRSTNSLLEQLRKYLEHKSFTENKRIYDNIQEALRIITINTDKDFSKLDWLVLDNVIDINLILGHGWEIRGFKPPEKIKFANNNLEEGKNTNDNNQLYNQFEISVAELKNNIKTALKNKSHIAFSDFVKEFEISKGVAEIVAYVEIASTEKSRHIVKNDAYDFIEMKNSKTNKNFKVKVPQIVFCK</sequence>
<dbReference type="EMBL" id="WHPF01000004">
    <property type="protein sequence ID" value="NNV55049.1"/>
    <property type="molecule type" value="Genomic_DNA"/>
</dbReference>
<dbReference type="Pfam" id="PF11855">
    <property type="entry name" value="DUF3375"/>
    <property type="match status" value="1"/>
</dbReference>
<dbReference type="RefSeq" id="WP_171606980.1">
    <property type="nucleotide sequence ID" value="NZ_WHPF01000004.1"/>
</dbReference>
<accession>A0A8J8FET0</accession>
<evidence type="ECO:0000313" key="2">
    <source>
        <dbReference type="EMBL" id="NNV55049.1"/>
    </source>
</evidence>
<dbReference type="InterPro" id="IPR021804">
    <property type="entry name" value="DUF3375"/>
</dbReference>
<evidence type="ECO:0000256" key="1">
    <source>
        <dbReference type="SAM" id="Coils"/>
    </source>
</evidence>
<dbReference type="AlphaFoldDB" id="A0A8J8FET0"/>
<proteinExistence type="predicted"/>
<feature type="coiled-coil region" evidence="1">
    <location>
        <begin position="142"/>
        <end position="210"/>
    </location>
</feature>
<evidence type="ECO:0000313" key="3">
    <source>
        <dbReference type="Proteomes" id="UP000598971"/>
    </source>
</evidence>
<protein>
    <submittedName>
        <fullName evidence="2">DUF3375 family protein</fullName>
    </submittedName>
</protein>
<name>A0A8J8FET0_9BACT</name>
<dbReference type="Proteomes" id="UP000598971">
    <property type="component" value="Unassembled WGS sequence"/>
</dbReference>
<keyword evidence="3" id="KW-1185">Reference proteome</keyword>
<keyword evidence="1" id="KW-0175">Coiled coil</keyword>
<organism evidence="2 3">
    <name type="scientific">Limnovirga soli</name>
    <dbReference type="NCBI Taxonomy" id="2656915"/>
    <lineage>
        <taxon>Bacteria</taxon>
        <taxon>Pseudomonadati</taxon>
        <taxon>Bacteroidota</taxon>
        <taxon>Chitinophagia</taxon>
        <taxon>Chitinophagales</taxon>
        <taxon>Chitinophagaceae</taxon>
        <taxon>Limnovirga</taxon>
    </lineage>
</organism>